<evidence type="ECO:0000313" key="2">
    <source>
        <dbReference type="Proteomes" id="UP001500994"/>
    </source>
</evidence>
<keyword evidence="2" id="KW-1185">Reference proteome</keyword>
<protein>
    <recommendedName>
        <fullName evidence="3">VOC domain-containing protein</fullName>
    </recommendedName>
</protein>
<name>A0ABN3S492_9ACTN</name>
<comment type="caution">
    <text evidence="1">The sequence shown here is derived from an EMBL/GenBank/DDBJ whole genome shotgun (WGS) entry which is preliminary data.</text>
</comment>
<dbReference type="SUPFAM" id="SSF54593">
    <property type="entry name" value="Glyoxalase/Bleomycin resistance protein/Dihydroxybiphenyl dioxygenase"/>
    <property type="match status" value="1"/>
</dbReference>
<sequence length="149" mass="16427">MSDLSSFLTGGPYTRVFVQPEAGRDFVRNYLHNFDARLEYVFSIPRLNNLQVVGITSPLGNVSAVITDSLDGFPDYLARTSVLYRTDDIDGTLRAAEAAGMKPLQEKTPVPIGFQGRFETPGGYVVELFEISPEGRQYLDPDATELGFA</sequence>
<reference evidence="1 2" key="1">
    <citation type="journal article" date="2019" name="Int. J. Syst. Evol. Microbiol.">
        <title>The Global Catalogue of Microorganisms (GCM) 10K type strain sequencing project: providing services to taxonomists for standard genome sequencing and annotation.</title>
        <authorList>
            <consortium name="The Broad Institute Genomics Platform"/>
            <consortium name="The Broad Institute Genome Sequencing Center for Infectious Disease"/>
            <person name="Wu L."/>
            <person name="Ma J."/>
        </authorList>
    </citation>
    <scope>NUCLEOTIDE SEQUENCE [LARGE SCALE GENOMIC DNA]</scope>
    <source>
        <strain evidence="1 2">JCM 16374</strain>
    </source>
</reference>
<dbReference type="EMBL" id="BAAARK010000012">
    <property type="protein sequence ID" value="GAA2667123.1"/>
    <property type="molecule type" value="Genomic_DNA"/>
</dbReference>
<dbReference type="InterPro" id="IPR029068">
    <property type="entry name" value="Glyas_Bleomycin-R_OHBP_Dase"/>
</dbReference>
<proteinExistence type="predicted"/>
<gene>
    <name evidence="1" type="ORF">GCM10009864_40840</name>
</gene>
<dbReference type="Proteomes" id="UP001500994">
    <property type="component" value="Unassembled WGS sequence"/>
</dbReference>
<organism evidence="1 2">
    <name type="scientific">Streptomyces lunalinharesii</name>
    <dbReference type="NCBI Taxonomy" id="333384"/>
    <lineage>
        <taxon>Bacteria</taxon>
        <taxon>Bacillati</taxon>
        <taxon>Actinomycetota</taxon>
        <taxon>Actinomycetes</taxon>
        <taxon>Kitasatosporales</taxon>
        <taxon>Streptomycetaceae</taxon>
        <taxon>Streptomyces</taxon>
    </lineage>
</organism>
<accession>A0ABN3S492</accession>
<evidence type="ECO:0008006" key="3">
    <source>
        <dbReference type="Google" id="ProtNLM"/>
    </source>
</evidence>
<evidence type="ECO:0000313" key="1">
    <source>
        <dbReference type="EMBL" id="GAA2667123.1"/>
    </source>
</evidence>
<dbReference type="Gene3D" id="3.10.180.10">
    <property type="entry name" value="2,3-Dihydroxybiphenyl 1,2-Dioxygenase, domain 1"/>
    <property type="match status" value="1"/>
</dbReference>
<dbReference type="RefSeq" id="WP_344577890.1">
    <property type="nucleotide sequence ID" value="NZ_BAAARK010000012.1"/>
</dbReference>